<dbReference type="PANTHER" id="PTHR12790">
    <property type="entry name" value="TRANSCRIPTION INITIATION FACTOR IA RRN3"/>
    <property type="match status" value="1"/>
</dbReference>
<comment type="similarity">
    <text evidence="1">Belongs to the RRN3 family.</text>
</comment>
<evidence type="ECO:0000313" key="2">
    <source>
        <dbReference type="EMBL" id="RYR21388.1"/>
    </source>
</evidence>
<accession>A0A445A4Q6</accession>
<dbReference type="AlphaFoldDB" id="A0A445A4Q6"/>
<organism evidence="2 3">
    <name type="scientific">Arachis hypogaea</name>
    <name type="common">Peanut</name>
    <dbReference type="NCBI Taxonomy" id="3818"/>
    <lineage>
        <taxon>Eukaryota</taxon>
        <taxon>Viridiplantae</taxon>
        <taxon>Streptophyta</taxon>
        <taxon>Embryophyta</taxon>
        <taxon>Tracheophyta</taxon>
        <taxon>Spermatophyta</taxon>
        <taxon>Magnoliopsida</taxon>
        <taxon>eudicotyledons</taxon>
        <taxon>Gunneridae</taxon>
        <taxon>Pentapetalae</taxon>
        <taxon>rosids</taxon>
        <taxon>fabids</taxon>
        <taxon>Fabales</taxon>
        <taxon>Fabaceae</taxon>
        <taxon>Papilionoideae</taxon>
        <taxon>50 kb inversion clade</taxon>
        <taxon>dalbergioids sensu lato</taxon>
        <taxon>Dalbergieae</taxon>
        <taxon>Pterocarpus clade</taxon>
        <taxon>Arachis</taxon>
    </lineage>
</organism>
<reference evidence="2 3" key="1">
    <citation type="submission" date="2019-01" db="EMBL/GenBank/DDBJ databases">
        <title>Sequencing of cultivated peanut Arachis hypogaea provides insights into genome evolution and oil improvement.</title>
        <authorList>
            <person name="Chen X."/>
        </authorList>
    </citation>
    <scope>NUCLEOTIDE SEQUENCE [LARGE SCALE GENOMIC DNA]</scope>
    <source>
        <strain evidence="3">cv. Fuhuasheng</strain>
        <tissue evidence="2">Leaves</tissue>
    </source>
</reference>
<dbReference type="GO" id="GO:0005634">
    <property type="term" value="C:nucleus"/>
    <property type="evidence" value="ECO:0007669"/>
    <property type="project" value="TreeGrafter"/>
</dbReference>
<dbReference type="GO" id="GO:0001181">
    <property type="term" value="F:RNA polymerase I general transcription initiation factor activity"/>
    <property type="evidence" value="ECO:0007669"/>
    <property type="project" value="InterPro"/>
</dbReference>
<dbReference type="PANTHER" id="PTHR12790:SF0">
    <property type="entry name" value="RNA POLYMERASE I-SPECIFIC TRANSCRIPTION INITIATION FACTOR RRN3-RELATED"/>
    <property type="match status" value="1"/>
</dbReference>
<sequence>MGDRKIEVYLNATSFHEQAFMNLLCFRMRFLMDAPRLKMQLLNMCMEPILQHKLSPLKVCLPTVVVEFLRQAKAAKLFMTSESFAFDDMFEYDLLRAFGGIDRLHMFFLFYPCLLKKSESFVFYIRPHFAHWSKIKCDGTDDGEFNESDSDASDDEFADMNENDMIEDDTIVSVQAGI</sequence>
<dbReference type="Pfam" id="PF05327">
    <property type="entry name" value="RRN3"/>
    <property type="match status" value="1"/>
</dbReference>
<keyword evidence="3" id="KW-1185">Reference proteome</keyword>
<dbReference type="InterPro" id="IPR007991">
    <property type="entry name" value="RNA_pol_I_trans_ini_fac_RRN3"/>
</dbReference>
<dbReference type="EMBL" id="SDMP01000013">
    <property type="protein sequence ID" value="RYR21388.1"/>
    <property type="molecule type" value="Genomic_DNA"/>
</dbReference>
<dbReference type="GO" id="GO:0001042">
    <property type="term" value="F:RNA polymerase I core binding"/>
    <property type="evidence" value="ECO:0007669"/>
    <property type="project" value="TreeGrafter"/>
</dbReference>
<comment type="caution">
    <text evidence="2">The sequence shown here is derived from an EMBL/GenBank/DDBJ whole genome shotgun (WGS) entry which is preliminary data.</text>
</comment>
<dbReference type="STRING" id="3818.A0A445A4Q6"/>
<evidence type="ECO:0000256" key="1">
    <source>
        <dbReference type="ARBA" id="ARBA00010098"/>
    </source>
</evidence>
<dbReference type="GO" id="GO:0006361">
    <property type="term" value="P:transcription initiation at RNA polymerase I promoter"/>
    <property type="evidence" value="ECO:0007669"/>
    <property type="project" value="InterPro"/>
</dbReference>
<dbReference type="Proteomes" id="UP000289738">
    <property type="component" value="Chromosome B03"/>
</dbReference>
<protein>
    <submittedName>
        <fullName evidence="2">Uncharacterized protein</fullName>
    </submittedName>
</protein>
<gene>
    <name evidence="2" type="ORF">Ahy_B03g066666</name>
</gene>
<name>A0A445A4Q6_ARAHY</name>
<evidence type="ECO:0000313" key="3">
    <source>
        <dbReference type="Proteomes" id="UP000289738"/>
    </source>
</evidence>
<proteinExistence type="inferred from homology"/>